<dbReference type="EMBL" id="CP104144">
    <property type="protein sequence ID" value="UWU16919.1"/>
    <property type="molecule type" value="Genomic_DNA"/>
</dbReference>
<dbReference type="PROSITE" id="PS51352">
    <property type="entry name" value="THIOREDOXIN_2"/>
    <property type="match status" value="1"/>
</dbReference>
<organism evidence="2 3">
    <name type="scientific">Rhizobium sullae</name>
    <name type="common">Rhizobium hedysari</name>
    <dbReference type="NCBI Taxonomy" id="50338"/>
    <lineage>
        <taxon>Bacteria</taxon>
        <taxon>Pseudomonadati</taxon>
        <taxon>Pseudomonadota</taxon>
        <taxon>Alphaproteobacteria</taxon>
        <taxon>Hyphomicrobiales</taxon>
        <taxon>Rhizobiaceae</taxon>
        <taxon>Rhizobium/Agrobacterium group</taxon>
        <taxon>Rhizobium</taxon>
    </lineage>
</organism>
<keyword evidence="3" id="KW-1185">Reference proteome</keyword>
<proteinExistence type="predicted"/>
<evidence type="ECO:0000259" key="1">
    <source>
        <dbReference type="PROSITE" id="PS51352"/>
    </source>
</evidence>
<name>A0ABY5XQM3_RHISU</name>
<feature type="domain" description="Thioredoxin" evidence="1">
    <location>
        <begin position="8"/>
        <end position="171"/>
    </location>
</feature>
<evidence type="ECO:0000313" key="3">
    <source>
        <dbReference type="Proteomes" id="UP001060123"/>
    </source>
</evidence>
<dbReference type="RefSeq" id="WP_027512761.1">
    <property type="nucleotide sequence ID" value="NZ_CP104144.1"/>
</dbReference>
<geneLocation type="plasmid" evidence="2 3">
    <name>pWSM1592_1</name>
</geneLocation>
<dbReference type="CDD" id="cd02970">
    <property type="entry name" value="PRX_like2"/>
    <property type="match status" value="1"/>
</dbReference>
<keyword evidence="2" id="KW-0614">Plasmid</keyword>
<reference evidence="2" key="1">
    <citation type="submission" date="2022-09" db="EMBL/GenBank/DDBJ databases">
        <title>Australian commercial rhizobial inoculants.</title>
        <authorList>
            <person name="Kohlmeier M.G."/>
            <person name="O'Hara G.W."/>
            <person name="Colombi E."/>
            <person name="Ramsay J.P."/>
            <person name="Terpolilli J."/>
        </authorList>
    </citation>
    <scope>NUCLEOTIDE SEQUENCE</scope>
    <source>
        <strain evidence="2">WSM1592</strain>
        <plasmid evidence="2">pWSM1592_1</plasmid>
    </source>
</reference>
<dbReference type="InterPro" id="IPR000866">
    <property type="entry name" value="AhpC/TSA"/>
</dbReference>
<evidence type="ECO:0000313" key="2">
    <source>
        <dbReference type="EMBL" id="UWU16919.1"/>
    </source>
</evidence>
<accession>A0ABY5XQM3</accession>
<dbReference type="Proteomes" id="UP001060123">
    <property type="component" value="Plasmid pWSM1592_1"/>
</dbReference>
<dbReference type="InterPro" id="IPR036249">
    <property type="entry name" value="Thioredoxin-like_sf"/>
</dbReference>
<protein>
    <submittedName>
        <fullName evidence="2">AhpC/TSA family protein</fullName>
    </submittedName>
</protein>
<dbReference type="InterPro" id="IPR013766">
    <property type="entry name" value="Thioredoxin_domain"/>
</dbReference>
<dbReference type="Pfam" id="PF00578">
    <property type="entry name" value="AhpC-TSA"/>
    <property type="match status" value="1"/>
</dbReference>
<gene>
    <name evidence="2" type="ORF">N2599_29335</name>
</gene>
<dbReference type="Gene3D" id="3.40.30.10">
    <property type="entry name" value="Glutaredoxin"/>
    <property type="match status" value="1"/>
</dbReference>
<dbReference type="SUPFAM" id="SSF52833">
    <property type="entry name" value="Thioredoxin-like"/>
    <property type="match status" value="1"/>
</dbReference>
<sequence>MNIAFPHLLPRQAVPELRVPVVGGRIYDIRKEAPAAFSLIVFYRGLHCPICKTQLKDLEAKLGEFERRGVTVVAISTDNEERAIQTSLDWHLPQLHIGYELPLAVAREWGLYISRGHGKTSIGVEEPDLFAEPAIYLVRPDGTLYFGSVQTMPFARPHFADILGAIDYVLKNNYPARGEADVTFEPLEAK</sequence>